<feature type="region of interest" description="Disordered" evidence="1">
    <location>
        <begin position="78"/>
        <end position="148"/>
    </location>
</feature>
<accession>A0A814LAU2</accession>
<evidence type="ECO:0000256" key="1">
    <source>
        <dbReference type="SAM" id="MobiDB-lite"/>
    </source>
</evidence>
<sequence>MTCPYTKHLYSEMPALLNHPVQSYSDFNVSNFETCRAALVSGPPRQLIIQNIPNGNRLITSSTTTASSPSFTTIEQISHYSSSHNHSGQPSNSGSGISTPSTSRHTSTSDNNEKIRRDSNKSSSSLTTPKSLREWHEQPVNLSEQPPLPERVHVQILSPNSSQTTTRFFVDNDLASLIMPNGESKTEEIVTKNEAINNQMGDNENE</sequence>
<dbReference type="Proteomes" id="UP000663889">
    <property type="component" value="Unassembled WGS sequence"/>
</dbReference>
<dbReference type="EMBL" id="CAJNOT010000472">
    <property type="protein sequence ID" value="CAF0993910.1"/>
    <property type="molecule type" value="Genomic_DNA"/>
</dbReference>
<feature type="compositionally biased region" description="Low complexity" evidence="1">
    <location>
        <begin position="98"/>
        <end position="109"/>
    </location>
</feature>
<dbReference type="Proteomes" id="UP000663882">
    <property type="component" value="Unassembled WGS sequence"/>
</dbReference>
<evidence type="ECO:0000313" key="4">
    <source>
        <dbReference type="EMBL" id="CAF1060900.1"/>
    </source>
</evidence>
<dbReference type="EMBL" id="CAJNOU010000668">
    <property type="protein sequence ID" value="CAF1060900.1"/>
    <property type="molecule type" value="Genomic_DNA"/>
</dbReference>
<dbReference type="EMBL" id="CAJNOO010000729">
    <property type="protein sequence ID" value="CAF1020431.1"/>
    <property type="molecule type" value="Genomic_DNA"/>
</dbReference>
<proteinExistence type="predicted"/>
<dbReference type="OrthoDB" id="10050295at2759"/>
<reference evidence="4" key="1">
    <citation type="submission" date="2021-02" db="EMBL/GenBank/DDBJ databases">
        <authorList>
            <person name="Nowell W R."/>
        </authorList>
    </citation>
    <scope>NUCLEOTIDE SEQUENCE</scope>
</reference>
<feature type="compositionally biased region" description="Low complexity" evidence="1">
    <location>
        <begin position="121"/>
        <end position="130"/>
    </location>
</feature>
<evidence type="ECO:0000313" key="3">
    <source>
        <dbReference type="EMBL" id="CAF1020431.1"/>
    </source>
</evidence>
<organism evidence="4 5">
    <name type="scientific">Rotaria sordida</name>
    <dbReference type="NCBI Taxonomy" id="392033"/>
    <lineage>
        <taxon>Eukaryota</taxon>
        <taxon>Metazoa</taxon>
        <taxon>Spiralia</taxon>
        <taxon>Gnathifera</taxon>
        <taxon>Rotifera</taxon>
        <taxon>Eurotatoria</taxon>
        <taxon>Bdelloidea</taxon>
        <taxon>Philodinida</taxon>
        <taxon>Philodinidae</taxon>
        <taxon>Rotaria</taxon>
    </lineage>
</organism>
<dbReference type="AlphaFoldDB" id="A0A814LAU2"/>
<name>A0A814LAU2_9BILA</name>
<gene>
    <name evidence="3" type="ORF">RFH988_LOCUS15175</name>
    <name evidence="4" type="ORF">SEV965_LOCUS13842</name>
    <name evidence="2" type="ORF">ZHD862_LOCUS12165</name>
</gene>
<evidence type="ECO:0000313" key="2">
    <source>
        <dbReference type="EMBL" id="CAF0993910.1"/>
    </source>
</evidence>
<evidence type="ECO:0000313" key="5">
    <source>
        <dbReference type="Proteomes" id="UP000663889"/>
    </source>
</evidence>
<protein>
    <submittedName>
        <fullName evidence="4">Uncharacterized protein</fullName>
    </submittedName>
</protein>
<comment type="caution">
    <text evidence="4">The sequence shown here is derived from an EMBL/GenBank/DDBJ whole genome shotgun (WGS) entry which is preliminary data.</text>
</comment>
<feature type="compositionally biased region" description="Polar residues" evidence="1">
    <location>
        <begin position="78"/>
        <end position="97"/>
    </location>
</feature>
<feature type="compositionally biased region" description="Basic and acidic residues" evidence="1">
    <location>
        <begin position="111"/>
        <end position="120"/>
    </location>
</feature>
<dbReference type="Proteomes" id="UP000663864">
    <property type="component" value="Unassembled WGS sequence"/>
</dbReference>